<dbReference type="PANTHER" id="PTHR12592">
    <property type="entry name" value="ATP-DEPENDENT (S)-NAD(P)H-HYDRATE DEHYDRATASE FAMILY MEMBER"/>
    <property type="match status" value="1"/>
</dbReference>
<dbReference type="Pfam" id="PF03853">
    <property type="entry name" value="YjeF_N"/>
    <property type="match status" value="1"/>
</dbReference>
<feature type="binding site" evidence="17">
    <location>
        <position position="304"/>
    </location>
    <ligand>
        <name>(6S)-NADPHX</name>
        <dbReference type="ChEBI" id="CHEBI:64076"/>
    </ligand>
</feature>
<dbReference type="EMBL" id="CP137640">
    <property type="protein sequence ID" value="WVX78931.1"/>
    <property type="molecule type" value="Genomic_DNA"/>
</dbReference>
<feature type="binding site" evidence="17">
    <location>
        <begin position="386"/>
        <end position="390"/>
    </location>
    <ligand>
        <name>AMP</name>
        <dbReference type="ChEBI" id="CHEBI:456215"/>
    </ligand>
</feature>
<evidence type="ECO:0000259" key="20">
    <source>
        <dbReference type="PROSITE" id="PS51383"/>
    </source>
</evidence>
<dbReference type="PIRSF" id="PIRSF017184">
    <property type="entry name" value="Nnr"/>
    <property type="match status" value="1"/>
</dbReference>
<keyword evidence="6 17" id="KW-0547">Nucleotide-binding</keyword>
<keyword evidence="23" id="KW-1185">Reference proteome</keyword>
<comment type="catalytic activity">
    <reaction evidence="16 17 19">
        <text>(6S)-NADPHX + ADP = AMP + phosphate + NADPH + H(+)</text>
        <dbReference type="Rhea" id="RHEA:32235"/>
        <dbReference type="ChEBI" id="CHEBI:15378"/>
        <dbReference type="ChEBI" id="CHEBI:43474"/>
        <dbReference type="ChEBI" id="CHEBI:57783"/>
        <dbReference type="ChEBI" id="CHEBI:64076"/>
        <dbReference type="ChEBI" id="CHEBI:456215"/>
        <dbReference type="ChEBI" id="CHEBI:456216"/>
        <dbReference type="EC" id="4.2.1.136"/>
    </reaction>
</comment>
<name>A0ABZ2C7H6_9BACI</name>
<comment type="cofactor">
    <cofactor evidence="17">
        <name>Mg(2+)</name>
        <dbReference type="ChEBI" id="CHEBI:18420"/>
    </cofactor>
</comment>
<feature type="binding site" evidence="18">
    <location>
        <position position="150"/>
    </location>
    <ligand>
        <name>(6S)-NADPHX</name>
        <dbReference type="ChEBI" id="CHEBI:64076"/>
    </ligand>
</feature>
<sequence length="477" mass="51311">MHLYTSQQIKAIDKRAEQMGMSLFALMENAGNGIYRKLMPLLNKSEKVLILAGKGNNGGDGIVLTRYLKNNGNHVKLVFPTGEPKTPTALEHLAFYQACGYEVSEFSFDLKADWVIDALLGVGSQLPLRENLAQITAWINQSGAKVAAIDLPTGVSSDEGDIDEYAVQADYTYALHGFKPSAFLFPSSQNYGEVSVIDIGIRQDSGWRVWRDEDVRKTLPKPTGNTHKGTFGTNLLIAGSDEMPGSAALAAIGALRFGTGKLTIATTKHASTIIGPLAPEATFSFDVKSAGIADQYLSVAIGPGLNPDDELETFIKDLLDQPVAIILDAGALSQRKYNDRQAPVIITPHPGEFSRLTGKRSVEIQKNRISFASQYAVENGLMVVLKGKYTVIAYPDGTGVINLTGNRALSKGGTGDTLTGMLLASIGTHQSIKAAVANAVFIHGACANDWVKENGDQALSAHDFDRLLPKICRHYSS</sequence>
<comment type="function">
    <text evidence="18">Catalyzes the epimerization of the S- and R-forms of NAD(P)HX, a damaged form of NAD(P)H that is a result of enzymatic or heat-dependent hydration. This is a prerequisite for the S-specific NAD(P)H-hydrate dehydratase to allow the repair of both epimers of NAD(P)HX.</text>
</comment>
<dbReference type="PANTHER" id="PTHR12592:SF0">
    <property type="entry name" value="ATP-DEPENDENT (S)-NAD(P)H-HYDRATE DEHYDRATASE"/>
    <property type="match status" value="1"/>
</dbReference>
<keyword evidence="10 17" id="KW-0520">NAD</keyword>
<dbReference type="HAMAP" id="MF_01966">
    <property type="entry name" value="NADHX_epimerase"/>
    <property type="match status" value="1"/>
</dbReference>
<feature type="binding site" evidence="18">
    <location>
        <begin position="56"/>
        <end position="60"/>
    </location>
    <ligand>
        <name>(6S)-NADPHX</name>
        <dbReference type="ChEBI" id="CHEBI:64076"/>
    </ligand>
</feature>
<comment type="catalytic activity">
    <reaction evidence="15 17 19">
        <text>(6S)-NADHX + ADP = AMP + phosphate + NADH + H(+)</text>
        <dbReference type="Rhea" id="RHEA:32223"/>
        <dbReference type="ChEBI" id="CHEBI:15378"/>
        <dbReference type="ChEBI" id="CHEBI:43474"/>
        <dbReference type="ChEBI" id="CHEBI:57945"/>
        <dbReference type="ChEBI" id="CHEBI:64074"/>
        <dbReference type="ChEBI" id="CHEBI:456215"/>
        <dbReference type="ChEBI" id="CHEBI:456216"/>
        <dbReference type="EC" id="4.2.1.136"/>
    </reaction>
</comment>
<dbReference type="CDD" id="cd01171">
    <property type="entry name" value="YXKO-related"/>
    <property type="match status" value="1"/>
</dbReference>
<protein>
    <recommendedName>
        <fullName evidence="19">Bifunctional NAD(P)H-hydrate repair enzyme</fullName>
    </recommendedName>
    <alternativeName>
        <fullName evidence="19">Nicotinamide nucleotide repair protein</fullName>
    </alternativeName>
    <domain>
        <recommendedName>
            <fullName evidence="19">ADP-dependent (S)-NAD(P)H-hydrate dehydratase</fullName>
            <ecNumber evidence="19">4.2.1.136</ecNumber>
        </recommendedName>
        <alternativeName>
            <fullName evidence="19">ADP-dependent NAD(P)HX dehydratase</fullName>
        </alternativeName>
    </domain>
    <domain>
        <recommendedName>
            <fullName evidence="19">NAD(P)H-hydrate epimerase</fullName>
            <ecNumber evidence="19">5.1.99.6</ecNumber>
        </recommendedName>
    </domain>
</protein>
<evidence type="ECO:0000256" key="8">
    <source>
        <dbReference type="ARBA" id="ARBA00022857"/>
    </source>
</evidence>
<comment type="similarity">
    <text evidence="18">Belongs to the NnrE/AIBP family.</text>
</comment>
<dbReference type="SUPFAM" id="SSF64153">
    <property type="entry name" value="YjeF N-terminal domain-like"/>
    <property type="match status" value="1"/>
</dbReference>
<feature type="binding site" evidence="17">
    <location>
        <position position="349"/>
    </location>
    <ligand>
        <name>(6S)-NADPHX</name>
        <dbReference type="ChEBI" id="CHEBI:64076"/>
    </ligand>
</feature>
<dbReference type="InterPro" id="IPR030677">
    <property type="entry name" value="Nnr"/>
</dbReference>
<dbReference type="PROSITE" id="PS51383">
    <property type="entry name" value="YJEF_C_3"/>
    <property type="match status" value="1"/>
</dbReference>
<feature type="domain" description="YjeF C-terminal" evidence="20">
    <location>
        <begin position="211"/>
        <end position="475"/>
    </location>
</feature>
<evidence type="ECO:0000256" key="16">
    <source>
        <dbReference type="ARBA" id="ARBA00049209"/>
    </source>
</evidence>
<keyword evidence="7 17" id="KW-0067">ATP-binding</keyword>
<evidence type="ECO:0000256" key="19">
    <source>
        <dbReference type="PIRNR" id="PIRNR017184"/>
    </source>
</evidence>
<keyword evidence="11 18" id="KW-0413">Isomerase</keyword>
<evidence type="ECO:0000313" key="22">
    <source>
        <dbReference type="EMBL" id="WVX78931.1"/>
    </source>
</evidence>
<feature type="binding site" evidence="18">
    <location>
        <position position="153"/>
    </location>
    <ligand>
        <name>K(+)</name>
        <dbReference type="ChEBI" id="CHEBI:29103"/>
    </ligand>
</feature>
<keyword evidence="5 18" id="KW-0479">Metal-binding</keyword>
<dbReference type="EC" id="4.2.1.136" evidence="19"/>
<dbReference type="InterPro" id="IPR017953">
    <property type="entry name" value="Carbohydrate_kinase_pred_CS"/>
</dbReference>
<gene>
    <name evidence="17" type="primary">nnrD</name>
    <name evidence="18" type="synonym">nnrE</name>
    <name evidence="22" type="ORF">R4Z09_16620</name>
</gene>
<dbReference type="NCBIfam" id="TIGR00197">
    <property type="entry name" value="yjeF_nterm"/>
    <property type="match status" value="1"/>
</dbReference>
<comment type="subunit">
    <text evidence="17">Homotetramer.</text>
</comment>
<dbReference type="Gene3D" id="3.40.1190.20">
    <property type="match status" value="1"/>
</dbReference>
<evidence type="ECO:0000256" key="7">
    <source>
        <dbReference type="ARBA" id="ARBA00022840"/>
    </source>
</evidence>
<dbReference type="InterPro" id="IPR029056">
    <property type="entry name" value="Ribokinase-like"/>
</dbReference>
<evidence type="ECO:0000256" key="6">
    <source>
        <dbReference type="ARBA" id="ARBA00022741"/>
    </source>
</evidence>
<evidence type="ECO:0000256" key="15">
    <source>
        <dbReference type="ARBA" id="ARBA00048238"/>
    </source>
</evidence>
<reference evidence="22 23" key="1">
    <citation type="submission" date="2023-10" db="EMBL/GenBank/DDBJ databases">
        <title>Niallia locisalis sp.nov. isolated from a salt pond sample.</title>
        <authorList>
            <person name="Li X.-J."/>
            <person name="Dong L."/>
        </authorList>
    </citation>
    <scope>NUCLEOTIDE SEQUENCE [LARGE SCALE GENOMIC DNA]</scope>
    <source>
        <strain evidence="22 23">DSM 29761</strain>
    </source>
</reference>
<feature type="binding site" evidence="18">
    <location>
        <begin position="121"/>
        <end position="127"/>
    </location>
    <ligand>
        <name>(6S)-NADPHX</name>
        <dbReference type="ChEBI" id="CHEBI:64076"/>
    </ligand>
</feature>
<dbReference type="EC" id="5.1.99.6" evidence="19"/>
<dbReference type="NCBIfam" id="TIGR00196">
    <property type="entry name" value="yjeF_cterm"/>
    <property type="match status" value="1"/>
</dbReference>
<keyword evidence="13" id="KW-0511">Multifunctional enzyme</keyword>
<comment type="similarity">
    <text evidence="3 19">In the N-terminal section; belongs to the NnrE/AIBP family.</text>
</comment>
<evidence type="ECO:0000256" key="17">
    <source>
        <dbReference type="HAMAP-Rule" id="MF_01965"/>
    </source>
</evidence>
<comment type="similarity">
    <text evidence="4 19">In the C-terminal section; belongs to the NnrD/CARKD family.</text>
</comment>
<evidence type="ECO:0000256" key="14">
    <source>
        <dbReference type="ARBA" id="ARBA00025153"/>
    </source>
</evidence>
<feature type="binding site" evidence="17">
    <location>
        <position position="416"/>
    </location>
    <ligand>
        <name>(6S)-NADPHX</name>
        <dbReference type="ChEBI" id="CHEBI:64076"/>
    </ligand>
</feature>
<organism evidence="22 23">
    <name type="scientific">Niallia oryzisoli</name>
    <dbReference type="NCBI Taxonomy" id="1737571"/>
    <lineage>
        <taxon>Bacteria</taxon>
        <taxon>Bacillati</taxon>
        <taxon>Bacillota</taxon>
        <taxon>Bacilli</taxon>
        <taxon>Bacillales</taxon>
        <taxon>Bacillaceae</taxon>
        <taxon>Niallia</taxon>
    </lineage>
</organism>
<evidence type="ECO:0000256" key="10">
    <source>
        <dbReference type="ARBA" id="ARBA00023027"/>
    </source>
</evidence>
<evidence type="ECO:0000256" key="5">
    <source>
        <dbReference type="ARBA" id="ARBA00022723"/>
    </source>
</evidence>
<evidence type="ECO:0000256" key="12">
    <source>
        <dbReference type="ARBA" id="ARBA00023239"/>
    </source>
</evidence>
<evidence type="ECO:0000256" key="9">
    <source>
        <dbReference type="ARBA" id="ARBA00022958"/>
    </source>
</evidence>
<keyword evidence="8 17" id="KW-0521">NADP</keyword>
<evidence type="ECO:0000256" key="11">
    <source>
        <dbReference type="ARBA" id="ARBA00023235"/>
    </source>
</evidence>
<dbReference type="RefSeq" id="WP_338447865.1">
    <property type="nucleotide sequence ID" value="NZ_CP137640.1"/>
</dbReference>
<keyword evidence="12 17" id="KW-0456">Lyase</keyword>
<dbReference type="PROSITE" id="PS51385">
    <property type="entry name" value="YJEF_N"/>
    <property type="match status" value="1"/>
</dbReference>
<dbReference type="SUPFAM" id="SSF53613">
    <property type="entry name" value="Ribokinase-like"/>
    <property type="match status" value="1"/>
</dbReference>
<comment type="similarity">
    <text evidence="17">Belongs to the NnrD/CARKD family.</text>
</comment>
<evidence type="ECO:0000259" key="21">
    <source>
        <dbReference type="PROSITE" id="PS51385"/>
    </source>
</evidence>
<comment type="caution">
    <text evidence="17">Lacks conserved residue(s) required for the propagation of feature annotation.</text>
</comment>
<dbReference type="HAMAP" id="MF_01965">
    <property type="entry name" value="NADHX_dehydratase"/>
    <property type="match status" value="1"/>
</dbReference>
<feature type="binding site" evidence="17">
    <location>
        <position position="415"/>
    </location>
    <ligand>
        <name>AMP</name>
        <dbReference type="ChEBI" id="CHEBI:456215"/>
    </ligand>
</feature>
<evidence type="ECO:0000256" key="18">
    <source>
        <dbReference type="HAMAP-Rule" id="MF_01966"/>
    </source>
</evidence>
<feature type="domain" description="YjeF N-terminal" evidence="21">
    <location>
        <begin position="9"/>
        <end position="207"/>
    </location>
</feature>
<evidence type="ECO:0000256" key="2">
    <source>
        <dbReference type="ARBA" id="ARBA00000909"/>
    </source>
</evidence>
<evidence type="ECO:0000256" key="3">
    <source>
        <dbReference type="ARBA" id="ARBA00006001"/>
    </source>
</evidence>
<dbReference type="InterPro" id="IPR000631">
    <property type="entry name" value="CARKD"/>
</dbReference>
<dbReference type="Gene3D" id="3.40.50.10260">
    <property type="entry name" value="YjeF N-terminal domain"/>
    <property type="match status" value="1"/>
</dbReference>
<evidence type="ECO:0000256" key="1">
    <source>
        <dbReference type="ARBA" id="ARBA00000013"/>
    </source>
</evidence>
<comment type="catalytic activity">
    <reaction evidence="1 18 19">
        <text>(6R)-NADHX = (6S)-NADHX</text>
        <dbReference type="Rhea" id="RHEA:32215"/>
        <dbReference type="ChEBI" id="CHEBI:64074"/>
        <dbReference type="ChEBI" id="CHEBI:64075"/>
        <dbReference type="EC" id="5.1.99.6"/>
    </reaction>
</comment>
<keyword evidence="9 18" id="KW-0630">Potassium</keyword>
<accession>A0ABZ2C7H6</accession>
<dbReference type="InterPro" id="IPR036652">
    <property type="entry name" value="YjeF_N_dom_sf"/>
</dbReference>
<comment type="catalytic activity">
    <reaction evidence="2 18 19">
        <text>(6R)-NADPHX = (6S)-NADPHX</text>
        <dbReference type="Rhea" id="RHEA:32227"/>
        <dbReference type="ChEBI" id="CHEBI:64076"/>
        <dbReference type="ChEBI" id="CHEBI:64077"/>
        <dbReference type="EC" id="5.1.99.6"/>
    </reaction>
</comment>
<feature type="binding site" evidence="18">
    <location>
        <position position="117"/>
    </location>
    <ligand>
        <name>K(+)</name>
        <dbReference type="ChEBI" id="CHEBI:29103"/>
    </ligand>
</feature>
<evidence type="ECO:0000256" key="4">
    <source>
        <dbReference type="ARBA" id="ARBA00009524"/>
    </source>
</evidence>
<comment type="cofactor">
    <cofactor evidence="18 19">
        <name>K(+)</name>
        <dbReference type="ChEBI" id="CHEBI:29103"/>
    </cofactor>
    <text evidence="18 19">Binds 1 potassium ion per subunit.</text>
</comment>
<dbReference type="PROSITE" id="PS01050">
    <property type="entry name" value="YJEF_C_2"/>
    <property type="match status" value="1"/>
</dbReference>
<dbReference type="Proteomes" id="UP001357223">
    <property type="component" value="Chromosome"/>
</dbReference>
<comment type="function">
    <text evidence="17">Catalyzes the dehydration of the S-form of NAD(P)HX at the expense of ADP, which is converted to AMP. Together with NAD(P)HX epimerase, which catalyzes the epimerization of the S- and R-forms, the enzyme allows the repair of both epimers of NAD(P)HX, a damaged form of NAD(P)H that is a result of enzymatic or heat-dependent hydration.</text>
</comment>
<evidence type="ECO:0000256" key="13">
    <source>
        <dbReference type="ARBA" id="ARBA00023268"/>
    </source>
</evidence>
<dbReference type="Pfam" id="PF01256">
    <property type="entry name" value="Carb_kinase"/>
    <property type="match status" value="1"/>
</dbReference>
<proteinExistence type="inferred from homology"/>
<comment type="function">
    <text evidence="14 19">Bifunctional enzyme that catalyzes the epimerization of the S- and R-forms of NAD(P)HX and the dehydration of the S-form of NAD(P)HX at the expense of ADP, which is converted to AMP. This allows the repair of both epimers of NAD(P)HX, a damaged form of NAD(P)H that is a result of enzymatic or heat-dependent hydration.</text>
</comment>
<evidence type="ECO:0000313" key="23">
    <source>
        <dbReference type="Proteomes" id="UP001357223"/>
    </source>
</evidence>
<dbReference type="InterPro" id="IPR004443">
    <property type="entry name" value="YjeF_N_dom"/>
</dbReference>
<feature type="binding site" evidence="18">
    <location>
        <position position="57"/>
    </location>
    <ligand>
        <name>K(+)</name>
        <dbReference type="ChEBI" id="CHEBI:29103"/>
    </ligand>
</feature>